<evidence type="ECO:0000256" key="5">
    <source>
        <dbReference type="ARBA" id="ARBA00023284"/>
    </source>
</evidence>
<feature type="domain" description="Pyridine nucleotide-disulphide oxidoreductase dimerisation" evidence="6">
    <location>
        <begin position="4"/>
        <end position="55"/>
    </location>
</feature>
<sequence length="57" mass="6182">MLGEEERVLGVQVVGKDAAEIIQGMALVITMGGCKKDLDNAMAMHPTDAEEFMTMRV</sequence>
<evidence type="ECO:0000313" key="7">
    <source>
        <dbReference type="EMBL" id="MEA5477307.1"/>
    </source>
</evidence>
<evidence type="ECO:0000256" key="4">
    <source>
        <dbReference type="ARBA" id="ARBA00023157"/>
    </source>
</evidence>
<keyword evidence="5" id="KW-0676">Redox-active center</keyword>
<evidence type="ECO:0000256" key="1">
    <source>
        <dbReference type="ARBA" id="ARBA00001974"/>
    </source>
</evidence>
<comment type="caution">
    <text evidence="7">The sequence shown here is derived from an EMBL/GenBank/DDBJ whole genome shotgun (WGS) entry which is preliminary data.</text>
</comment>
<comment type="similarity">
    <text evidence="2">Belongs to the class-I pyridine nucleotide-disulfide oxidoreductase family.</text>
</comment>
<dbReference type="InterPro" id="IPR004099">
    <property type="entry name" value="Pyr_nucl-diS_OxRdtase_dimer"/>
</dbReference>
<gene>
    <name evidence="7" type="ORF">VB774_06705</name>
</gene>
<proteinExistence type="inferred from homology"/>
<evidence type="ECO:0000313" key="8">
    <source>
        <dbReference type="Proteomes" id="UP001301388"/>
    </source>
</evidence>
<comment type="cofactor">
    <cofactor evidence="1">
        <name>FAD</name>
        <dbReference type="ChEBI" id="CHEBI:57692"/>
    </cofactor>
</comment>
<dbReference type="Pfam" id="PF02852">
    <property type="entry name" value="Pyr_redox_dim"/>
    <property type="match status" value="1"/>
</dbReference>
<dbReference type="InterPro" id="IPR016156">
    <property type="entry name" value="FAD/NAD-linked_Rdtase_dimer_sf"/>
</dbReference>
<dbReference type="InterPro" id="IPR046952">
    <property type="entry name" value="GSHR/TRXR-like"/>
</dbReference>
<keyword evidence="4" id="KW-1015">Disulfide bond</keyword>
<reference evidence="7 8" key="1">
    <citation type="submission" date="2023-12" db="EMBL/GenBank/DDBJ databases">
        <title>Baltic Sea Cyanobacteria.</title>
        <authorList>
            <person name="Delbaje E."/>
            <person name="Fewer D.P."/>
            <person name="Shishido T.K."/>
        </authorList>
    </citation>
    <scope>NUCLEOTIDE SEQUENCE [LARGE SCALE GENOMIC DNA]</scope>
    <source>
        <strain evidence="7 8">UHCC 0370</strain>
    </source>
</reference>
<dbReference type="PANTHER" id="PTHR42737">
    <property type="entry name" value="GLUTATHIONE REDUCTASE"/>
    <property type="match status" value="1"/>
</dbReference>
<protein>
    <recommendedName>
        <fullName evidence="6">Pyridine nucleotide-disulphide oxidoreductase dimerisation domain-containing protein</fullName>
    </recommendedName>
</protein>
<dbReference type="PROSITE" id="PS51257">
    <property type="entry name" value="PROKAR_LIPOPROTEIN"/>
    <property type="match status" value="1"/>
</dbReference>
<keyword evidence="3" id="KW-0560">Oxidoreductase</keyword>
<keyword evidence="8" id="KW-1185">Reference proteome</keyword>
<dbReference type="SUPFAM" id="SSF55424">
    <property type="entry name" value="FAD/NAD-linked reductases, dimerisation (C-terminal) domain"/>
    <property type="match status" value="1"/>
</dbReference>
<dbReference type="Proteomes" id="UP001301388">
    <property type="component" value="Unassembled WGS sequence"/>
</dbReference>
<dbReference type="EMBL" id="JAYGIE010000022">
    <property type="protein sequence ID" value="MEA5477307.1"/>
    <property type="molecule type" value="Genomic_DNA"/>
</dbReference>
<evidence type="ECO:0000259" key="6">
    <source>
        <dbReference type="Pfam" id="PF02852"/>
    </source>
</evidence>
<evidence type="ECO:0000256" key="3">
    <source>
        <dbReference type="ARBA" id="ARBA00023002"/>
    </source>
</evidence>
<evidence type="ECO:0000256" key="2">
    <source>
        <dbReference type="ARBA" id="ARBA00007532"/>
    </source>
</evidence>
<organism evidence="7 8">
    <name type="scientific">Pseudanabaena galeata UHCC 0370</name>
    <dbReference type="NCBI Taxonomy" id="3110310"/>
    <lineage>
        <taxon>Bacteria</taxon>
        <taxon>Bacillati</taxon>
        <taxon>Cyanobacteriota</taxon>
        <taxon>Cyanophyceae</taxon>
        <taxon>Pseudanabaenales</taxon>
        <taxon>Pseudanabaenaceae</taxon>
        <taxon>Pseudanabaena</taxon>
    </lineage>
</organism>
<name>A0ABU5TG84_9CYAN</name>
<dbReference type="PRINTS" id="PR00411">
    <property type="entry name" value="PNDRDTASEI"/>
</dbReference>
<dbReference type="PANTHER" id="PTHR42737:SF2">
    <property type="entry name" value="GLUTATHIONE REDUCTASE"/>
    <property type="match status" value="1"/>
</dbReference>
<accession>A0ABU5TG84</accession>
<dbReference type="Gene3D" id="3.30.390.30">
    <property type="match status" value="1"/>
</dbReference>
<dbReference type="RefSeq" id="WP_323260783.1">
    <property type="nucleotide sequence ID" value="NZ_JAYGIE010000022.1"/>
</dbReference>